<evidence type="ECO:0000313" key="3">
    <source>
        <dbReference type="Proteomes" id="UP000199548"/>
    </source>
</evidence>
<gene>
    <name evidence="2" type="ORF">SAMN05192543_102401</name>
</gene>
<organism evidence="2 3">
    <name type="scientific">Paraburkholderia megapolitana</name>
    <dbReference type="NCBI Taxonomy" id="420953"/>
    <lineage>
        <taxon>Bacteria</taxon>
        <taxon>Pseudomonadati</taxon>
        <taxon>Pseudomonadota</taxon>
        <taxon>Betaproteobacteria</taxon>
        <taxon>Burkholderiales</taxon>
        <taxon>Burkholderiaceae</taxon>
        <taxon>Paraburkholderia</taxon>
    </lineage>
</organism>
<dbReference type="Proteomes" id="UP000199548">
    <property type="component" value="Unassembled WGS sequence"/>
</dbReference>
<accession>A0A1I3GA90</accession>
<evidence type="ECO:0000313" key="2">
    <source>
        <dbReference type="EMBL" id="SFI20152.1"/>
    </source>
</evidence>
<keyword evidence="3" id="KW-1185">Reference proteome</keyword>
<reference evidence="2 3" key="1">
    <citation type="submission" date="2016-10" db="EMBL/GenBank/DDBJ databases">
        <authorList>
            <person name="de Groot N.N."/>
        </authorList>
    </citation>
    <scope>NUCLEOTIDE SEQUENCE [LARGE SCALE GENOMIC DNA]</scope>
    <source>
        <strain evidence="2 3">LMG 23650</strain>
    </source>
</reference>
<keyword evidence="1" id="KW-1133">Transmembrane helix</keyword>
<evidence type="ECO:0000256" key="1">
    <source>
        <dbReference type="SAM" id="Phobius"/>
    </source>
</evidence>
<sequence>MSHLMTMMSTSGTGFAQQAVAMRRTALVQKIMGFAIVGSGFAVIFAHGLQHLVGA</sequence>
<keyword evidence="1" id="KW-0812">Transmembrane</keyword>
<dbReference type="AlphaFoldDB" id="A0A1I3GA90"/>
<dbReference type="STRING" id="420953.SAMN05192543_102401"/>
<proteinExistence type="predicted"/>
<dbReference type="EMBL" id="FOQU01000002">
    <property type="protein sequence ID" value="SFI20152.1"/>
    <property type="molecule type" value="Genomic_DNA"/>
</dbReference>
<name>A0A1I3GA90_9BURK</name>
<keyword evidence="1" id="KW-0472">Membrane</keyword>
<feature type="transmembrane region" description="Helical" evidence="1">
    <location>
        <begin position="31"/>
        <end position="49"/>
    </location>
</feature>
<protein>
    <submittedName>
        <fullName evidence="2">Uncharacterized protein</fullName>
    </submittedName>
</protein>
<dbReference type="RefSeq" id="WP_170275760.1">
    <property type="nucleotide sequence ID" value="NZ_CP041745.1"/>
</dbReference>